<evidence type="ECO:0000256" key="3">
    <source>
        <dbReference type="ARBA" id="ARBA00022679"/>
    </source>
</evidence>
<evidence type="ECO:0000256" key="1">
    <source>
        <dbReference type="ARBA" id="ARBA00009156"/>
    </source>
</evidence>
<dbReference type="PIRSF" id="PIRSF000538">
    <property type="entry name" value="GlpK"/>
    <property type="match status" value="1"/>
</dbReference>
<comment type="similarity">
    <text evidence="1 7 8">Belongs to the FGGY kinase family.</text>
</comment>
<dbReference type="Gene3D" id="3.30.420.40">
    <property type="match status" value="2"/>
</dbReference>
<evidence type="ECO:0000313" key="12">
    <source>
        <dbReference type="Proteomes" id="UP001165587"/>
    </source>
</evidence>
<reference evidence="11" key="1">
    <citation type="submission" date="2022-08" db="EMBL/GenBank/DDBJ databases">
        <authorList>
            <person name="Deng Y."/>
            <person name="Han X.-F."/>
            <person name="Zhang Y.-Q."/>
        </authorList>
    </citation>
    <scope>NUCLEOTIDE SEQUENCE</scope>
    <source>
        <strain evidence="11">CPCC 203407</strain>
    </source>
</reference>
<dbReference type="GO" id="GO:0004856">
    <property type="term" value="F:D-xylulokinase activity"/>
    <property type="evidence" value="ECO:0007669"/>
    <property type="project" value="UniProtKB-UniRule"/>
</dbReference>
<feature type="site" description="Important for activity" evidence="7">
    <location>
        <position position="8"/>
    </location>
</feature>
<keyword evidence="12" id="KW-1185">Reference proteome</keyword>
<proteinExistence type="inferred from homology"/>
<keyword evidence="3 7" id="KW-0808">Transferase</keyword>
<evidence type="ECO:0000259" key="10">
    <source>
        <dbReference type="Pfam" id="PF02782"/>
    </source>
</evidence>
<evidence type="ECO:0000256" key="5">
    <source>
        <dbReference type="ARBA" id="ARBA00022777"/>
    </source>
</evidence>
<sequence length="476" mass="48443">MTLVAGIDSSTQSCKLVIRELESGRLVRQGRARHPEGTEVDPEAWWAALLEAVAGAGGLDDVAAISVAGQQHGMVVLDEAGEVIRPALLWNDTRSAAAARALIEEFGAAELAARTGSVPVASFTATKLRWLRDAEPEAAARVAAVALPHDWLTWRLRGYGPAGRTPLGPVLGELVTDRSDASGTSYWTPGADEYDRGLLAAALGHDAVLPRVLGPAESAGSTVAFESAGVAIPAGIAVGAGAGDNAGAALGLGATEGDVVVSIGTSGTVFAVTGRPSADETGTVAGFADASGAYLPLVATLNAARILDSVAALLGVDHAELGELALQAEPGSNGLVLQPYFEGERTPNLPDATATLFGMTLASTTRPTLARAAIEGLLCGLADGLDAVRRVGVEPRRILLIGGAAMNPAVQTIAAQVFDSPVAVPQPGEYVADGAATQAAWALTGTRPAWPLALSAEPAPDHRPVIREQYAAVALA</sequence>
<accession>A0AA41XER2</accession>
<keyword evidence="2 7" id="KW-0859">Xylose metabolism</keyword>
<dbReference type="NCBIfam" id="TIGR01312">
    <property type="entry name" value="XylB"/>
    <property type="match status" value="1"/>
</dbReference>
<keyword evidence="4 7" id="KW-0547">Nucleotide-binding</keyword>
<feature type="domain" description="Carbohydrate kinase FGGY N-terminal" evidence="9">
    <location>
        <begin position="4"/>
        <end position="251"/>
    </location>
</feature>
<gene>
    <name evidence="7 8 11" type="primary">xylB</name>
    <name evidence="11" type="ORF">N1028_13195</name>
</gene>
<dbReference type="Pfam" id="PF00370">
    <property type="entry name" value="FGGY_N"/>
    <property type="match status" value="1"/>
</dbReference>
<name>A0AA41XER2_9MICO</name>
<evidence type="ECO:0000256" key="4">
    <source>
        <dbReference type="ARBA" id="ARBA00022741"/>
    </source>
</evidence>
<organism evidence="11 12">
    <name type="scientific">Herbiconiux oxytropis</name>
    <dbReference type="NCBI Taxonomy" id="2970915"/>
    <lineage>
        <taxon>Bacteria</taxon>
        <taxon>Bacillati</taxon>
        <taxon>Actinomycetota</taxon>
        <taxon>Actinomycetes</taxon>
        <taxon>Micrococcales</taxon>
        <taxon>Microbacteriaceae</taxon>
        <taxon>Herbiconiux</taxon>
    </lineage>
</organism>
<protein>
    <recommendedName>
        <fullName evidence="7 8">Xylulose kinase</fullName>
        <shortName evidence="7 8">Xylulokinase</shortName>
        <ecNumber evidence="7 8">2.7.1.17</ecNumber>
    </recommendedName>
</protein>
<evidence type="ECO:0000256" key="7">
    <source>
        <dbReference type="HAMAP-Rule" id="MF_02220"/>
    </source>
</evidence>
<keyword evidence="6 7" id="KW-0067">ATP-binding</keyword>
<dbReference type="Proteomes" id="UP001165587">
    <property type="component" value="Unassembled WGS sequence"/>
</dbReference>
<dbReference type="InterPro" id="IPR050406">
    <property type="entry name" value="FGGY_Carb_Kinase"/>
</dbReference>
<feature type="binding site" evidence="7">
    <location>
        <begin position="71"/>
        <end position="72"/>
    </location>
    <ligand>
        <name>substrate</name>
    </ligand>
</feature>
<evidence type="ECO:0000256" key="6">
    <source>
        <dbReference type="ARBA" id="ARBA00022840"/>
    </source>
</evidence>
<dbReference type="PANTHER" id="PTHR43095">
    <property type="entry name" value="SUGAR KINASE"/>
    <property type="match status" value="1"/>
</dbReference>
<dbReference type="HAMAP" id="MF_02220">
    <property type="entry name" value="XylB"/>
    <property type="match status" value="1"/>
</dbReference>
<dbReference type="RefSeq" id="WP_259529724.1">
    <property type="nucleotide sequence ID" value="NZ_JANLCK010000007.1"/>
</dbReference>
<comment type="function">
    <text evidence="7">Catalyzes the phosphorylation of D-xylulose to D-xylulose 5-phosphate.</text>
</comment>
<dbReference type="CDD" id="cd07809">
    <property type="entry name" value="ASKHA_NBD_FGGY_BaXK-like"/>
    <property type="match status" value="1"/>
</dbReference>
<dbReference type="InterPro" id="IPR006000">
    <property type="entry name" value="Xylulokinase"/>
</dbReference>
<comment type="caution">
    <text evidence="11">The sequence shown here is derived from an EMBL/GenBank/DDBJ whole genome shotgun (WGS) entry which is preliminary data.</text>
</comment>
<evidence type="ECO:0000256" key="2">
    <source>
        <dbReference type="ARBA" id="ARBA00022629"/>
    </source>
</evidence>
<dbReference type="Pfam" id="PF02782">
    <property type="entry name" value="FGGY_C"/>
    <property type="match status" value="1"/>
</dbReference>
<dbReference type="InterPro" id="IPR018484">
    <property type="entry name" value="FGGY_N"/>
</dbReference>
<evidence type="ECO:0000259" key="9">
    <source>
        <dbReference type="Pfam" id="PF00370"/>
    </source>
</evidence>
<comment type="catalytic activity">
    <reaction evidence="7 8">
        <text>D-xylulose + ATP = D-xylulose 5-phosphate + ADP + H(+)</text>
        <dbReference type="Rhea" id="RHEA:10964"/>
        <dbReference type="ChEBI" id="CHEBI:15378"/>
        <dbReference type="ChEBI" id="CHEBI:17140"/>
        <dbReference type="ChEBI" id="CHEBI:30616"/>
        <dbReference type="ChEBI" id="CHEBI:57737"/>
        <dbReference type="ChEBI" id="CHEBI:456216"/>
        <dbReference type="EC" id="2.7.1.17"/>
    </reaction>
</comment>
<dbReference type="GO" id="GO:0042732">
    <property type="term" value="P:D-xylose metabolic process"/>
    <property type="evidence" value="ECO:0007669"/>
    <property type="project" value="UniProtKB-KW"/>
</dbReference>
<dbReference type="GO" id="GO:0005524">
    <property type="term" value="F:ATP binding"/>
    <property type="evidence" value="ECO:0007669"/>
    <property type="project" value="UniProtKB-UniRule"/>
</dbReference>
<dbReference type="GO" id="GO:0005998">
    <property type="term" value="P:xylulose catabolic process"/>
    <property type="evidence" value="ECO:0007669"/>
    <property type="project" value="UniProtKB-UniRule"/>
</dbReference>
<dbReference type="AlphaFoldDB" id="A0AA41XER2"/>
<dbReference type="EC" id="2.7.1.17" evidence="7 8"/>
<dbReference type="InterPro" id="IPR000577">
    <property type="entry name" value="Carb_kinase_FGGY"/>
</dbReference>
<keyword evidence="5 7" id="KW-0418">Kinase</keyword>
<dbReference type="InterPro" id="IPR018485">
    <property type="entry name" value="FGGY_C"/>
</dbReference>
<feature type="domain" description="Carbohydrate kinase FGGY C-terminal" evidence="10">
    <location>
        <begin position="260"/>
        <end position="443"/>
    </location>
</feature>
<dbReference type="EMBL" id="JANLCK010000007">
    <property type="protein sequence ID" value="MCS5726849.1"/>
    <property type="molecule type" value="Genomic_DNA"/>
</dbReference>
<dbReference type="SUPFAM" id="SSF53067">
    <property type="entry name" value="Actin-like ATPase domain"/>
    <property type="match status" value="2"/>
</dbReference>
<dbReference type="PANTHER" id="PTHR43095:SF5">
    <property type="entry name" value="XYLULOSE KINASE"/>
    <property type="match status" value="1"/>
</dbReference>
<evidence type="ECO:0000256" key="8">
    <source>
        <dbReference type="RuleBase" id="RU364073"/>
    </source>
</evidence>
<dbReference type="InterPro" id="IPR043129">
    <property type="entry name" value="ATPase_NBD"/>
</dbReference>
<evidence type="ECO:0000313" key="11">
    <source>
        <dbReference type="EMBL" id="MCS5726849.1"/>
    </source>
</evidence>
<keyword evidence="7 8" id="KW-0119">Carbohydrate metabolism</keyword>
<feature type="active site" description="Proton acceptor" evidence="7">
    <location>
        <position position="244"/>
    </location>
</feature>